<sequence length="83" mass="8530">MFVRANPSCPPGARFLIPGDRSRIPLPESCWAWLTAAAAAAAATAAAARQSQLRLTAPQCQPNAAHVAISTGVPVNFSICSVG</sequence>
<dbReference type="EMBL" id="JAHYIQ010000001">
    <property type="protein sequence ID" value="KAK1137004.1"/>
    <property type="molecule type" value="Genomic_DNA"/>
</dbReference>
<evidence type="ECO:0000313" key="2">
    <source>
        <dbReference type="Proteomes" id="UP001177670"/>
    </source>
</evidence>
<comment type="caution">
    <text evidence="1">The sequence shown here is derived from an EMBL/GenBank/DDBJ whole genome shotgun (WGS) entry which is preliminary data.</text>
</comment>
<keyword evidence="2" id="KW-1185">Reference proteome</keyword>
<gene>
    <name evidence="1" type="ORF">K0M31_001532</name>
</gene>
<evidence type="ECO:0000313" key="1">
    <source>
        <dbReference type="EMBL" id="KAK1137004.1"/>
    </source>
</evidence>
<accession>A0AA40GGI6</accession>
<organism evidence="1 2">
    <name type="scientific">Melipona bicolor</name>
    <dbReference type="NCBI Taxonomy" id="60889"/>
    <lineage>
        <taxon>Eukaryota</taxon>
        <taxon>Metazoa</taxon>
        <taxon>Ecdysozoa</taxon>
        <taxon>Arthropoda</taxon>
        <taxon>Hexapoda</taxon>
        <taxon>Insecta</taxon>
        <taxon>Pterygota</taxon>
        <taxon>Neoptera</taxon>
        <taxon>Endopterygota</taxon>
        <taxon>Hymenoptera</taxon>
        <taxon>Apocrita</taxon>
        <taxon>Aculeata</taxon>
        <taxon>Apoidea</taxon>
        <taxon>Anthophila</taxon>
        <taxon>Apidae</taxon>
        <taxon>Melipona</taxon>
    </lineage>
</organism>
<dbReference type="Proteomes" id="UP001177670">
    <property type="component" value="Unassembled WGS sequence"/>
</dbReference>
<dbReference type="AlphaFoldDB" id="A0AA40GGI6"/>
<proteinExistence type="predicted"/>
<reference evidence="1" key="1">
    <citation type="submission" date="2021-10" db="EMBL/GenBank/DDBJ databases">
        <title>Melipona bicolor Genome sequencing and assembly.</title>
        <authorList>
            <person name="Araujo N.S."/>
            <person name="Arias M.C."/>
        </authorList>
    </citation>
    <scope>NUCLEOTIDE SEQUENCE</scope>
    <source>
        <strain evidence="1">USP_2M_L1-L4_2017</strain>
        <tissue evidence="1">Whole body</tissue>
    </source>
</reference>
<name>A0AA40GGI6_9HYME</name>
<protein>
    <submittedName>
        <fullName evidence="1">Uncharacterized protein</fullName>
    </submittedName>
</protein>